<accession>A6NQ98</accession>
<dbReference type="EMBL" id="AAXG02000004">
    <property type="protein sequence ID" value="EDN01703.1"/>
    <property type="molecule type" value="Genomic_DNA"/>
</dbReference>
<reference evidence="1 2" key="1">
    <citation type="submission" date="2007-04" db="EMBL/GenBank/DDBJ databases">
        <authorList>
            <person name="Fulton L."/>
            <person name="Clifton S."/>
            <person name="Fulton B."/>
            <person name="Xu J."/>
            <person name="Minx P."/>
            <person name="Pepin K.H."/>
            <person name="Johnson M."/>
            <person name="Thiruvilangam P."/>
            <person name="Bhonagiri V."/>
            <person name="Nash W.E."/>
            <person name="Mardis E.R."/>
            <person name="Wilson R.K."/>
        </authorList>
    </citation>
    <scope>NUCLEOTIDE SEQUENCE [LARGE SCALE GENOMIC DNA]</scope>
    <source>
        <strain evidence="1 2">ATCC 29799</strain>
    </source>
</reference>
<protein>
    <submittedName>
        <fullName evidence="1">Uncharacterized protein</fullName>
    </submittedName>
</protein>
<reference evidence="1 2" key="2">
    <citation type="submission" date="2007-06" db="EMBL/GenBank/DDBJ databases">
        <title>Draft genome sequence of Pseudoflavonifractor capillosus ATCC 29799.</title>
        <authorList>
            <person name="Sudarsanam P."/>
            <person name="Ley R."/>
            <person name="Guruge J."/>
            <person name="Turnbaugh P.J."/>
            <person name="Mahowald M."/>
            <person name="Liep D."/>
            <person name="Gordon J."/>
        </authorList>
    </citation>
    <scope>NUCLEOTIDE SEQUENCE [LARGE SCALE GENOMIC DNA]</scope>
    <source>
        <strain evidence="1 2">ATCC 29799</strain>
    </source>
</reference>
<dbReference type="Proteomes" id="UP000003639">
    <property type="component" value="Unassembled WGS sequence"/>
</dbReference>
<name>A6NQ98_9FIRM</name>
<dbReference type="STRING" id="411467.BACCAP_00368"/>
<keyword evidence="2" id="KW-1185">Reference proteome</keyword>
<evidence type="ECO:0000313" key="2">
    <source>
        <dbReference type="Proteomes" id="UP000003639"/>
    </source>
</evidence>
<proteinExistence type="predicted"/>
<organism evidence="1 2">
    <name type="scientific">Pseudoflavonifractor capillosus ATCC 29799</name>
    <dbReference type="NCBI Taxonomy" id="411467"/>
    <lineage>
        <taxon>Bacteria</taxon>
        <taxon>Bacillati</taxon>
        <taxon>Bacillota</taxon>
        <taxon>Clostridia</taxon>
        <taxon>Eubacteriales</taxon>
        <taxon>Oscillospiraceae</taxon>
        <taxon>Pseudoflavonifractor</taxon>
    </lineage>
</organism>
<comment type="caution">
    <text evidence="1">The sequence shown here is derived from an EMBL/GenBank/DDBJ whole genome shotgun (WGS) entry which is preliminary data.</text>
</comment>
<sequence>MQWAVRPCGVQKKTSSCSSVDYRTDEQKLLKEEPL</sequence>
<dbReference type="AlphaFoldDB" id="A6NQ98"/>
<evidence type="ECO:0000313" key="1">
    <source>
        <dbReference type="EMBL" id="EDN01703.1"/>
    </source>
</evidence>
<gene>
    <name evidence="1" type="ORF">BACCAP_00368</name>
</gene>